<dbReference type="RefSeq" id="WP_114565432.1">
    <property type="nucleotide sequence ID" value="NZ_CP031088.1"/>
</dbReference>
<keyword evidence="2" id="KW-1185">Reference proteome</keyword>
<dbReference type="Proteomes" id="UP000253689">
    <property type="component" value="Chromosome"/>
</dbReference>
<evidence type="ECO:0000313" key="2">
    <source>
        <dbReference type="Proteomes" id="UP000253689"/>
    </source>
</evidence>
<protein>
    <submittedName>
        <fullName evidence="1">Uncharacterized protein</fullName>
    </submittedName>
</protein>
<dbReference type="AlphaFoldDB" id="A0A345DRV9"/>
<gene>
    <name evidence="1" type="ORF">SDAV_002015</name>
</gene>
<proteinExistence type="predicted"/>
<reference evidence="2" key="1">
    <citation type="submission" date="2018-07" db="EMBL/GenBank/DDBJ databases">
        <title>Complete Genome Sequence of Spiroplasma phoeniceum.</title>
        <authorList>
            <person name="Davis R.E."/>
            <person name="Shao J.Y."/>
            <person name="Zhao Y."/>
            <person name="Silver A."/>
            <person name="Stump z."/>
            <person name="Gasparich G."/>
        </authorList>
    </citation>
    <scope>NUCLEOTIDE SEQUENCE [LARGE SCALE GENOMIC DNA]</scope>
    <source>
        <strain evidence="2">P40</strain>
    </source>
</reference>
<dbReference type="KEGG" id="sphh:SDAV_002015"/>
<sequence length="282" mass="33801">MYRLFNMIIQIFRGQNIKTSKEIIPELCYKDDEIELNLRKEQIVLFGFNNHDADHIIYQTFVQSIFPLTEEIEKELEDNYISCYNDPNYMNGIGITFIRGTTKVNDKNLNKRTFDLGNWLKENNLQKYDYLFLGKERQFALEKYSYRKELIERAKFFDPTEFWWKDINKYWFSFIASGSDYADSIQGKDDAVQILVGVEINKNDVLTEIYILEEQSISTTEFKYMTKKVSSMANKVNDWSLKYHKLKEDLKYRIGHDARTVGDFVREKLIINHILRWKKSWK</sequence>
<accession>A0A345DRV9</accession>
<organism evidence="1 2">
    <name type="scientific">Spiroplasma phoeniceum P40</name>
    <dbReference type="NCBI Taxonomy" id="1276259"/>
    <lineage>
        <taxon>Bacteria</taxon>
        <taxon>Bacillati</taxon>
        <taxon>Mycoplasmatota</taxon>
        <taxon>Mollicutes</taxon>
        <taxon>Entomoplasmatales</taxon>
        <taxon>Spiroplasmataceae</taxon>
        <taxon>Spiroplasma</taxon>
    </lineage>
</organism>
<name>A0A345DRV9_9MOLU</name>
<evidence type="ECO:0000313" key="1">
    <source>
        <dbReference type="EMBL" id="AXF96950.1"/>
    </source>
</evidence>
<dbReference type="EMBL" id="CP031088">
    <property type="protein sequence ID" value="AXF96950.1"/>
    <property type="molecule type" value="Genomic_DNA"/>
</dbReference>